<evidence type="ECO:0000313" key="3">
    <source>
        <dbReference type="RefSeq" id="XP_024872151.1"/>
    </source>
</evidence>
<evidence type="ECO:0000313" key="2">
    <source>
        <dbReference type="Proteomes" id="UP000504618"/>
    </source>
</evidence>
<name>A0A6J1PSC5_9HYME</name>
<feature type="compositionally biased region" description="Basic and acidic residues" evidence="1">
    <location>
        <begin position="391"/>
        <end position="405"/>
    </location>
</feature>
<reference evidence="3" key="1">
    <citation type="submission" date="2025-08" db="UniProtKB">
        <authorList>
            <consortium name="RefSeq"/>
        </authorList>
    </citation>
    <scope>IDENTIFICATION</scope>
    <source>
        <tissue evidence="3">Whole body</tissue>
    </source>
</reference>
<proteinExistence type="predicted"/>
<dbReference type="GO" id="GO:0004386">
    <property type="term" value="F:helicase activity"/>
    <property type="evidence" value="ECO:0007669"/>
    <property type="project" value="UniProtKB-KW"/>
</dbReference>
<feature type="compositionally biased region" description="Basic and acidic residues" evidence="1">
    <location>
        <begin position="45"/>
        <end position="58"/>
    </location>
</feature>
<organism evidence="2 3">
    <name type="scientific">Temnothorax curvispinosus</name>
    <dbReference type="NCBI Taxonomy" id="300111"/>
    <lineage>
        <taxon>Eukaryota</taxon>
        <taxon>Metazoa</taxon>
        <taxon>Ecdysozoa</taxon>
        <taxon>Arthropoda</taxon>
        <taxon>Hexapoda</taxon>
        <taxon>Insecta</taxon>
        <taxon>Pterygota</taxon>
        <taxon>Neoptera</taxon>
        <taxon>Endopterygota</taxon>
        <taxon>Hymenoptera</taxon>
        <taxon>Apocrita</taxon>
        <taxon>Aculeata</taxon>
        <taxon>Formicoidea</taxon>
        <taxon>Formicidae</taxon>
        <taxon>Myrmicinae</taxon>
        <taxon>Temnothorax</taxon>
    </lineage>
</organism>
<feature type="region of interest" description="Disordered" evidence="1">
    <location>
        <begin position="325"/>
        <end position="352"/>
    </location>
</feature>
<dbReference type="Proteomes" id="UP000504618">
    <property type="component" value="Unplaced"/>
</dbReference>
<feature type="region of interest" description="Disordered" evidence="1">
    <location>
        <begin position="240"/>
        <end position="281"/>
    </location>
</feature>
<evidence type="ECO:0000256" key="1">
    <source>
        <dbReference type="SAM" id="MobiDB-lite"/>
    </source>
</evidence>
<keyword evidence="2" id="KW-1185">Reference proteome</keyword>
<feature type="non-terminal residue" evidence="3">
    <location>
        <position position="746"/>
    </location>
</feature>
<feature type="compositionally biased region" description="Basic and acidic residues" evidence="1">
    <location>
        <begin position="139"/>
        <end position="151"/>
    </location>
</feature>
<feature type="compositionally biased region" description="Acidic residues" evidence="1">
    <location>
        <begin position="377"/>
        <end position="389"/>
    </location>
</feature>
<dbReference type="GeneID" id="112454794"/>
<keyword evidence="3" id="KW-0547">Nucleotide-binding</keyword>
<feature type="compositionally biased region" description="Basic and acidic residues" evidence="1">
    <location>
        <begin position="330"/>
        <end position="347"/>
    </location>
</feature>
<feature type="compositionally biased region" description="Basic and acidic residues" evidence="1">
    <location>
        <begin position="198"/>
        <end position="228"/>
    </location>
</feature>
<feature type="compositionally biased region" description="Acidic residues" evidence="1">
    <location>
        <begin position="20"/>
        <end position="30"/>
    </location>
</feature>
<feature type="non-terminal residue" evidence="3">
    <location>
        <position position="1"/>
    </location>
</feature>
<feature type="compositionally biased region" description="Low complexity" evidence="1">
    <location>
        <begin position="445"/>
        <end position="475"/>
    </location>
</feature>
<accession>A0A6J1PSC5</accession>
<feature type="compositionally biased region" description="Basic and acidic residues" evidence="1">
    <location>
        <begin position="269"/>
        <end position="279"/>
    </location>
</feature>
<dbReference type="RefSeq" id="XP_024872151.1">
    <property type="nucleotide sequence ID" value="XM_025016383.1"/>
</dbReference>
<gene>
    <name evidence="3" type="primary">LOC112454794</name>
</gene>
<feature type="compositionally biased region" description="Basic and acidic residues" evidence="1">
    <location>
        <begin position="68"/>
        <end position="77"/>
    </location>
</feature>
<dbReference type="AlphaFoldDB" id="A0A6J1PSC5"/>
<feature type="region of interest" description="Disordered" evidence="1">
    <location>
        <begin position="1"/>
        <end position="228"/>
    </location>
</feature>
<feature type="compositionally biased region" description="Basic and acidic residues" evidence="1">
    <location>
        <begin position="159"/>
        <end position="172"/>
    </location>
</feature>
<protein>
    <submittedName>
        <fullName evidence="3">Probable ATP-dependent helicase PF08_0048</fullName>
    </submittedName>
</protein>
<feature type="compositionally biased region" description="Acidic residues" evidence="1">
    <location>
        <begin position="184"/>
        <end position="197"/>
    </location>
</feature>
<keyword evidence="3" id="KW-0378">Hydrolase</keyword>
<keyword evidence="3" id="KW-0347">Helicase</keyword>
<feature type="region of interest" description="Disordered" evidence="1">
    <location>
        <begin position="369"/>
        <end position="424"/>
    </location>
</feature>
<sequence length="746" mass="87842">RPILRGDNDNSDGESNNSQQEDDDSSNEDNDSQREELNEYDSQEDEIKVCVIKMHELTSSEEDNANSDCDRSKKTETAEEYDDHEDSTNENNFEDFNEKQNNSAEKQSKTKIARSKTKNAEEKLEDAEEHTDRPITSQEDEKSKITEENNSRRTIIVRNAEERTKPADRSKMDNQPIRAKIVEKDEENAEERDEQPEEEKLSQSKEKISEKISDIKKEEVGEPFDKKNVSFIHIKRVHTYLRSKEDSSEDSGSEEDHSDLKHKKKRLKMKEDERSKEDPESVMEFYEWRKLKKYYSKESDFSDESEDREDYDRWKRRKIQIMEMIRNNNHRAEKCRGKQTVEQKNSEPARAVETASKIKSLLAERFHLKSCNKLDDSTTEDEEENENSENSDTKNKDIQLEKEDQSESPDELMLSGSNLSEGEERQIAHNHNRIQEIINRRFSTDNTNNNSEQRENTNNQQRDNSSNQQSQNNANDDNRPQENEDYESEGERTIISSGGSRTYNSELGEDLFMDMEDPSEIVYSEREMINIINYNVKFRSNPGNWICEPISDEMEIATDNGCETALTRVRDALRGERHNGRFNRATVVNGRLTVRSSRANNETINKSLTYGYAMEKEKRRIKRWEEDIQRRLSKYEQQDRMLKVREDRLTEMERYARELSPIKCNTEQYNKEEREAQNKSIEIIKKCELARGRNVFDVSEHRVRDEAGKEIAEIKAIYVVRNLRPRNDKKEFTYRIETTISRGRPE</sequence>
<feature type="region of interest" description="Disordered" evidence="1">
    <location>
        <begin position="440"/>
        <end position="502"/>
    </location>
</feature>
<keyword evidence="3" id="KW-0067">ATP-binding</keyword>